<dbReference type="InterPro" id="IPR036942">
    <property type="entry name" value="Beta-barrel_TonB_sf"/>
</dbReference>
<feature type="domain" description="TonB-dependent receptor plug" evidence="11">
    <location>
        <begin position="144"/>
        <end position="268"/>
    </location>
</feature>
<evidence type="ECO:0000256" key="4">
    <source>
        <dbReference type="ARBA" id="ARBA00022692"/>
    </source>
</evidence>
<dbReference type="AlphaFoldDB" id="A0A285ZR31"/>
<dbReference type="Proteomes" id="UP000219281">
    <property type="component" value="Unassembled WGS sequence"/>
</dbReference>
<evidence type="ECO:0000256" key="1">
    <source>
        <dbReference type="ARBA" id="ARBA00004571"/>
    </source>
</evidence>
<accession>A0A285ZR31</accession>
<dbReference type="SUPFAM" id="SSF49464">
    <property type="entry name" value="Carboxypeptidase regulatory domain-like"/>
    <property type="match status" value="1"/>
</dbReference>
<dbReference type="RefSeq" id="WP_097128283.1">
    <property type="nucleotide sequence ID" value="NZ_OCMT01000001.1"/>
</dbReference>
<evidence type="ECO:0000313" key="12">
    <source>
        <dbReference type="EMBL" id="SOD12092.1"/>
    </source>
</evidence>
<dbReference type="Gene3D" id="2.170.130.10">
    <property type="entry name" value="TonB-dependent receptor, plug domain"/>
    <property type="match status" value="1"/>
</dbReference>
<keyword evidence="4 8" id="KW-0812">Transmembrane</keyword>
<comment type="subcellular location">
    <subcellularLocation>
        <location evidence="1 8">Cell outer membrane</location>
        <topology evidence="1 8">Multi-pass membrane protein</topology>
    </subcellularLocation>
</comment>
<dbReference type="NCBIfam" id="TIGR04057">
    <property type="entry name" value="SusC_RagA_signa"/>
    <property type="match status" value="1"/>
</dbReference>
<keyword evidence="3 8" id="KW-1134">Transmembrane beta strand</keyword>
<keyword evidence="5 9" id="KW-0798">TonB box</keyword>
<evidence type="ECO:0000259" key="11">
    <source>
        <dbReference type="Pfam" id="PF07715"/>
    </source>
</evidence>
<evidence type="ECO:0000313" key="13">
    <source>
        <dbReference type="Proteomes" id="UP000219281"/>
    </source>
</evidence>
<dbReference type="EMBL" id="OCMT01000001">
    <property type="protein sequence ID" value="SOD12092.1"/>
    <property type="molecule type" value="Genomic_DNA"/>
</dbReference>
<evidence type="ECO:0000256" key="6">
    <source>
        <dbReference type="ARBA" id="ARBA00023136"/>
    </source>
</evidence>
<gene>
    <name evidence="12" type="ORF">SAMN06297358_0490</name>
</gene>
<keyword evidence="2 8" id="KW-0813">Transport</keyword>
<organism evidence="12 13">
    <name type="scientific">Pedobacter xixiisoli</name>
    <dbReference type="NCBI Taxonomy" id="1476464"/>
    <lineage>
        <taxon>Bacteria</taxon>
        <taxon>Pseudomonadati</taxon>
        <taxon>Bacteroidota</taxon>
        <taxon>Sphingobacteriia</taxon>
        <taxon>Sphingobacteriales</taxon>
        <taxon>Sphingobacteriaceae</taxon>
        <taxon>Pedobacter</taxon>
    </lineage>
</organism>
<dbReference type="Gene3D" id="2.60.40.1120">
    <property type="entry name" value="Carboxypeptidase-like, regulatory domain"/>
    <property type="match status" value="1"/>
</dbReference>
<sequence>MKKLVAKRIFFKLEASHYQRKESAIQISTFVILILLASVLFSNLTKAQTPQITVTGKVTDNKNQPLPGVSVKLKGSKVAIGTSNDGTYRISVPNETAVLTFEFMGYTSIEKIVGSQRTINVNLEESSSTLDDVVVIGYGTRKRNELTESVSSLKGEDLIANNPISVNQGLQGMIAGVEVNRNDGAPGAGISLTIRGANSFSGSEPLYVVDDIPITSAGQTSNGSTDPNEQYQTINPISFLNPQDIESIEILKDASATAIYGSRGSNGVVLITTKKGKAGKDKIDFTANIGLAQLSNKVELLGAYEYALRSNEAKLNFHLYEDAPLSVPFPGAVVVDPILNITRYIPKPEDFLTGIPAGSSYPEGFKGTDWLETILRTAVSNDYSLRISGGNDKGTYSISGNMVDQQGIIINSGFKRYGTQININRKVSKLFEMGLNTNVSFGQYRMVKTNTSQSQSNLINSAMLYPTIYAFTDPFSELRDELLNNTRVSNPYKAATDSKDVTRAIRVVLSGYGQVNISPNLNYRQRFGYNLNSNPRETYLGRTVHEGRPPINGRASEGDVTTRQFTTEGVLSYRKTFAKKHTINAMGAVSYETVNDKMYEIRATGFPTDLTENYNFRSGLIQLPTTNGKTEYHLLSFLGRVNYNYDGKYMVTANYRRDGSSKFTEKNQFANFGSVSAAWAVSKEDFFKNQRIFSNLKLRASYGTTGNQGIVPYATKYAMNPSTVSVTDNPQSGFALGQILVDVDQRWETTYQTDIGLDMGFLKNKLTVTVDLYRKLTENLLQTTNLEPSQAFPGGFRTNLGSVVNRGLEISVYGDLISNKNFGWKVNGNLTFNRNKVQDLESDQFRRLYNGLESPIIIRNGSPIGSIYGMVEDGFYDSEAEVRADPRWKNLPDAQLKSKLGEIKYKDLNGDGNVSEASDRTIIGNTQPDYTFGITNTFNYKKFTLTAFVQGAVGNDILNTNAINIRMGERTSMPKFAYDGRWTPETTATATWPRLDAGQSREMFFSDRFVEDGSFIRFKTLSFGYTFNLKGKIAGTINVYGAVNNLMTLTNYSWFDPDVNSFGADASRKGVDMNSYPNTRTYSLGLRLGL</sequence>
<name>A0A285ZR31_9SPHI</name>
<evidence type="ECO:0000256" key="7">
    <source>
        <dbReference type="ARBA" id="ARBA00023237"/>
    </source>
</evidence>
<dbReference type="PROSITE" id="PS52016">
    <property type="entry name" value="TONB_DEPENDENT_REC_3"/>
    <property type="match status" value="1"/>
</dbReference>
<evidence type="ECO:0000256" key="9">
    <source>
        <dbReference type="RuleBase" id="RU003357"/>
    </source>
</evidence>
<protein>
    <submittedName>
        <fullName evidence="12">TonB-linked outer membrane protein, SusC/RagA family</fullName>
    </submittedName>
</protein>
<evidence type="ECO:0000256" key="2">
    <source>
        <dbReference type="ARBA" id="ARBA00022448"/>
    </source>
</evidence>
<dbReference type="Pfam" id="PF13715">
    <property type="entry name" value="CarbopepD_reg_2"/>
    <property type="match status" value="1"/>
</dbReference>
<dbReference type="InterPro" id="IPR008969">
    <property type="entry name" value="CarboxyPept-like_regulatory"/>
</dbReference>
<dbReference type="InterPro" id="IPR023997">
    <property type="entry name" value="TonB-dep_OMP_SusC/RagA_CS"/>
</dbReference>
<reference evidence="13" key="1">
    <citation type="submission" date="2017-09" db="EMBL/GenBank/DDBJ databases">
        <authorList>
            <person name="Varghese N."/>
            <person name="Submissions S."/>
        </authorList>
    </citation>
    <scope>NUCLEOTIDE SEQUENCE [LARGE SCALE GENOMIC DNA]</scope>
    <source>
        <strain evidence="13">CGMCC 1.12803</strain>
    </source>
</reference>
<dbReference type="InterPro" id="IPR000531">
    <property type="entry name" value="Beta-barrel_TonB"/>
</dbReference>
<proteinExistence type="inferred from homology"/>
<dbReference type="OrthoDB" id="9768177at2"/>
<feature type="domain" description="TonB-dependent receptor-like beta-barrel" evidence="10">
    <location>
        <begin position="487"/>
        <end position="949"/>
    </location>
</feature>
<dbReference type="InterPro" id="IPR037066">
    <property type="entry name" value="Plug_dom_sf"/>
</dbReference>
<evidence type="ECO:0000256" key="3">
    <source>
        <dbReference type="ARBA" id="ARBA00022452"/>
    </source>
</evidence>
<dbReference type="InterPro" id="IPR039426">
    <property type="entry name" value="TonB-dep_rcpt-like"/>
</dbReference>
<comment type="similarity">
    <text evidence="8 9">Belongs to the TonB-dependent receptor family.</text>
</comment>
<evidence type="ECO:0000259" key="10">
    <source>
        <dbReference type="Pfam" id="PF00593"/>
    </source>
</evidence>
<dbReference type="InterPro" id="IPR012910">
    <property type="entry name" value="Plug_dom"/>
</dbReference>
<evidence type="ECO:0000256" key="8">
    <source>
        <dbReference type="PROSITE-ProRule" id="PRU01360"/>
    </source>
</evidence>
<dbReference type="InterPro" id="IPR023996">
    <property type="entry name" value="TonB-dep_OMP_SusC/RagA"/>
</dbReference>
<dbReference type="Gene3D" id="2.40.170.20">
    <property type="entry name" value="TonB-dependent receptor, beta-barrel domain"/>
    <property type="match status" value="1"/>
</dbReference>
<dbReference type="Pfam" id="PF07715">
    <property type="entry name" value="Plug"/>
    <property type="match status" value="1"/>
</dbReference>
<dbReference type="SUPFAM" id="SSF56935">
    <property type="entry name" value="Porins"/>
    <property type="match status" value="1"/>
</dbReference>
<keyword evidence="7 8" id="KW-0998">Cell outer membrane</keyword>
<keyword evidence="13" id="KW-1185">Reference proteome</keyword>
<dbReference type="Pfam" id="PF00593">
    <property type="entry name" value="TonB_dep_Rec_b-barrel"/>
    <property type="match status" value="1"/>
</dbReference>
<keyword evidence="6 8" id="KW-0472">Membrane</keyword>
<dbReference type="NCBIfam" id="TIGR04056">
    <property type="entry name" value="OMP_RagA_SusC"/>
    <property type="match status" value="1"/>
</dbReference>
<evidence type="ECO:0000256" key="5">
    <source>
        <dbReference type="ARBA" id="ARBA00023077"/>
    </source>
</evidence>
<dbReference type="GO" id="GO:0009279">
    <property type="term" value="C:cell outer membrane"/>
    <property type="evidence" value="ECO:0007669"/>
    <property type="project" value="UniProtKB-SubCell"/>
</dbReference>